<feature type="non-terminal residue" evidence="2">
    <location>
        <position position="190"/>
    </location>
</feature>
<dbReference type="EMBL" id="HACM01003198">
    <property type="protein sequence ID" value="CRZ03640.1"/>
    <property type="molecule type" value="Transcribed_RNA"/>
</dbReference>
<reference evidence="2" key="1">
    <citation type="submission" date="2015-04" db="EMBL/GenBank/DDBJ databases">
        <title>The genome sequence of the plant pathogenic Rhizarian Plasmodiophora brassicae reveals insights in its biotrophic life cycle and the origin of chitin synthesis.</title>
        <authorList>
            <person name="Schwelm A."/>
            <person name="Fogelqvist J."/>
            <person name="Knaust A."/>
            <person name="Julke S."/>
            <person name="Lilja T."/>
            <person name="Dhandapani V."/>
            <person name="Bonilla-Rosso G."/>
            <person name="Karlsson M."/>
            <person name="Shevchenko A."/>
            <person name="Choi S.R."/>
            <person name="Kim H.G."/>
            <person name="Park J.Y."/>
            <person name="Lim Y.P."/>
            <person name="Ludwig-Muller J."/>
            <person name="Dixelius C."/>
        </authorList>
    </citation>
    <scope>NUCLEOTIDE SEQUENCE</scope>
    <source>
        <tissue evidence="2">Potato root galls</tissue>
    </source>
</reference>
<protein>
    <submittedName>
        <fullName evidence="2">Uncharacterized protein</fullName>
    </submittedName>
</protein>
<feature type="compositionally biased region" description="Basic and acidic residues" evidence="1">
    <location>
        <begin position="47"/>
        <end position="56"/>
    </location>
</feature>
<organism evidence="2">
    <name type="scientific">Spongospora subterranea</name>
    <dbReference type="NCBI Taxonomy" id="70186"/>
    <lineage>
        <taxon>Eukaryota</taxon>
        <taxon>Sar</taxon>
        <taxon>Rhizaria</taxon>
        <taxon>Endomyxa</taxon>
        <taxon>Phytomyxea</taxon>
        <taxon>Plasmodiophorida</taxon>
        <taxon>Plasmodiophoridae</taxon>
        <taxon>Spongospora</taxon>
    </lineage>
</organism>
<evidence type="ECO:0000313" key="2">
    <source>
        <dbReference type="EMBL" id="CRZ03640.1"/>
    </source>
</evidence>
<sequence>WPFSIASRLAVVSVADQYRMRIRRGRRRQNLFVHVVDAPFDHHKHRSESSDARHSSGAEASGAGTQSRLQSSTVTIVMSMTHVVFLLRRIQRERRRSVRHLLMCYKAMPASIAAKMVRMINNELTALLSIHKLIRQYIINASPSCLETWLRDEIEWHDHRNDLRFLRHERVTMTNRLALSLPHLTTDNPT</sequence>
<evidence type="ECO:0000256" key="1">
    <source>
        <dbReference type="SAM" id="MobiDB-lite"/>
    </source>
</evidence>
<feature type="non-terminal residue" evidence="2">
    <location>
        <position position="1"/>
    </location>
</feature>
<accession>A0A0H5QN74</accession>
<feature type="region of interest" description="Disordered" evidence="1">
    <location>
        <begin position="43"/>
        <end position="67"/>
    </location>
</feature>
<name>A0A0H5QN74_9EUKA</name>
<dbReference type="AlphaFoldDB" id="A0A0H5QN74"/>
<proteinExistence type="predicted"/>